<dbReference type="Proteomes" id="UP001249851">
    <property type="component" value="Unassembled WGS sequence"/>
</dbReference>
<dbReference type="InterPro" id="IPR001565">
    <property type="entry name" value="Synaptotagmin"/>
</dbReference>
<comment type="caution">
    <text evidence="5">The sequence shown here is derived from an EMBL/GenBank/DDBJ whole genome shotgun (WGS) entry which is preliminary data.</text>
</comment>
<evidence type="ECO:0000313" key="6">
    <source>
        <dbReference type="Proteomes" id="UP001249851"/>
    </source>
</evidence>
<dbReference type="GO" id="GO:0070382">
    <property type="term" value="C:exocytic vesicle"/>
    <property type="evidence" value="ECO:0007669"/>
    <property type="project" value="TreeGrafter"/>
</dbReference>
<evidence type="ECO:0000256" key="1">
    <source>
        <dbReference type="ARBA" id="ARBA00022737"/>
    </source>
</evidence>
<name>A0AAD9PSB4_ACRCE</name>
<dbReference type="AlphaFoldDB" id="A0AAD9PSB4"/>
<dbReference type="GO" id="GO:0017156">
    <property type="term" value="P:calcium-ion regulated exocytosis"/>
    <property type="evidence" value="ECO:0007669"/>
    <property type="project" value="TreeGrafter"/>
</dbReference>
<keyword evidence="3" id="KW-1133">Transmembrane helix</keyword>
<dbReference type="GO" id="GO:0030276">
    <property type="term" value="F:clathrin binding"/>
    <property type="evidence" value="ECO:0007669"/>
    <property type="project" value="TreeGrafter"/>
</dbReference>
<feature type="compositionally biased region" description="Basic and acidic residues" evidence="2">
    <location>
        <begin position="55"/>
        <end position="69"/>
    </location>
</feature>
<keyword evidence="3" id="KW-0812">Transmembrane</keyword>
<dbReference type="GO" id="GO:0000149">
    <property type="term" value="F:SNARE binding"/>
    <property type="evidence" value="ECO:0007669"/>
    <property type="project" value="TreeGrafter"/>
</dbReference>
<dbReference type="PANTHER" id="PTHR10024:SF374">
    <property type="entry name" value="C2 DOMAIN-CONTAINING PROTEIN"/>
    <property type="match status" value="1"/>
</dbReference>
<keyword evidence="3" id="KW-0472">Membrane</keyword>
<dbReference type="SMART" id="SM00239">
    <property type="entry name" value="C2"/>
    <property type="match status" value="1"/>
</dbReference>
<reference evidence="5" key="2">
    <citation type="journal article" date="2023" name="Science">
        <title>Genomic signatures of disease resistance in endangered staghorn corals.</title>
        <authorList>
            <person name="Vollmer S.V."/>
            <person name="Selwyn J.D."/>
            <person name="Despard B.A."/>
            <person name="Roesel C.L."/>
        </authorList>
    </citation>
    <scope>NUCLEOTIDE SEQUENCE</scope>
    <source>
        <strain evidence="5">K2</strain>
    </source>
</reference>
<dbReference type="GO" id="GO:0001786">
    <property type="term" value="F:phosphatidylserine binding"/>
    <property type="evidence" value="ECO:0007669"/>
    <property type="project" value="TreeGrafter"/>
</dbReference>
<keyword evidence="1" id="KW-0677">Repeat</keyword>
<gene>
    <name evidence="5" type="ORF">P5673_031883</name>
</gene>
<accession>A0AAD9PSB4</accession>
<dbReference type="GO" id="GO:0005509">
    <property type="term" value="F:calcium ion binding"/>
    <property type="evidence" value="ECO:0007669"/>
    <property type="project" value="TreeGrafter"/>
</dbReference>
<dbReference type="InterPro" id="IPR000008">
    <property type="entry name" value="C2_dom"/>
</dbReference>
<evidence type="ECO:0000256" key="3">
    <source>
        <dbReference type="SAM" id="Phobius"/>
    </source>
</evidence>
<feature type="transmembrane region" description="Helical" evidence="3">
    <location>
        <begin position="6"/>
        <end position="25"/>
    </location>
</feature>
<dbReference type="InterPro" id="IPR035892">
    <property type="entry name" value="C2_domain_sf"/>
</dbReference>
<dbReference type="Pfam" id="PF00168">
    <property type="entry name" value="C2"/>
    <property type="match status" value="1"/>
</dbReference>
<evidence type="ECO:0000256" key="2">
    <source>
        <dbReference type="SAM" id="MobiDB-lite"/>
    </source>
</evidence>
<dbReference type="SUPFAM" id="SSF49562">
    <property type="entry name" value="C2 domain (Calcium/lipid-binding domain, CaLB)"/>
    <property type="match status" value="1"/>
</dbReference>
<dbReference type="PROSITE" id="PS50004">
    <property type="entry name" value="C2"/>
    <property type="match status" value="1"/>
</dbReference>
<protein>
    <submittedName>
        <fullName evidence="5">Synaptotagmin-10</fullName>
    </submittedName>
</protein>
<feature type="region of interest" description="Disordered" evidence="2">
    <location>
        <begin position="53"/>
        <end position="80"/>
    </location>
</feature>
<evidence type="ECO:0000313" key="5">
    <source>
        <dbReference type="EMBL" id="KAK2548001.1"/>
    </source>
</evidence>
<dbReference type="PRINTS" id="PR00399">
    <property type="entry name" value="SYNAPTOTAGMN"/>
</dbReference>
<feature type="domain" description="C2" evidence="4">
    <location>
        <begin position="113"/>
        <end position="241"/>
    </location>
</feature>
<dbReference type="GO" id="GO:0005544">
    <property type="term" value="F:calcium-dependent phospholipid binding"/>
    <property type="evidence" value="ECO:0007669"/>
    <property type="project" value="TreeGrafter"/>
</dbReference>
<evidence type="ECO:0000259" key="4">
    <source>
        <dbReference type="PROSITE" id="PS50004"/>
    </source>
</evidence>
<dbReference type="EMBL" id="JARQWQ010000159">
    <property type="protein sequence ID" value="KAK2548001.1"/>
    <property type="molecule type" value="Genomic_DNA"/>
</dbReference>
<organism evidence="5 6">
    <name type="scientific">Acropora cervicornis</name>
    <name type="common">Staghorn coral</name>
    <dbReference type="NCBI Taxonomy" id="6130"/>
    <lineage>
        <taxon>Eukaryota</taxon>
        <taxon>Metazoa</taxon>
        <taxon>Cnidaria</taxon>
        <taxon>Anthozoa</taxon>
        <taxon>Hexacorallia</taxon>
        <taxon>Scleractinia</taxon>
        <taxon>Astrocoeniina</taxon>
        <taxon>Acroporidae</taxon>
        <taxon>Acropora</taxon>
    </lineage>
</organism>
<dbReference type="PANTHER" id="PTHR10024">
    <property type="entry name" value="SYNAPTOTAGMIN"/>
    <property type="match status" value="1"/>
</dbReference>
<proteinExistence type="predicted"/>
<dbReference type="Gene3D" id="2.60.40.150">
    <property type="entry name" value="C2 domain"/>
    <property type="match status" value="1"/>
</dbReference>
<dbReference type="GO" id="GO:0005886">
    <property type="term" value="C:plasma membrane"/>
    <property type="evidence" value="ECO:0007669"/>
    <property type="project" value="TreeGrafter"/>
</dbReference>
<reference evidence="5" key="1">
    <citation type="journal article" date="2023" name="G3 (Bethesda)">
        <title>Whole genome assembly and annotation of the endangered Caribbean coral Acropora cervicornis.</title>
        <authorList>
            <person name="Selwyn J.D."/>
            <person name="Vollmer S.V."/>
        </authorList>
    </citation>
    <scope>NUCLEOTIDE SEQUENCE</scope>
    <source>
        <strain evidence="5">K2</strain>
    </source>
</reference>
<keyword evidence="6" id="KW-1185">Reference proteome</keyword>
<sequence>MRGYVIAGSFAAGFSVVAILLYLAFRIFTKRFNKEKDTETLCISARSEELNSSLSRERANSKDNEERVAKSRKKEKRKEVKSLWLPKKKDSLPMMTATMVQPIVAEQSKDHGGRGQLTFTLHYHYQYALKTSVLLVKLVQAQDLPTKDEEIMPAVYVKTQLVPSRRRVFLSKVHRDTLNPVFDETYEFDVEYQELQQQTLLFQILDYDCMSRHKCIGEVGVHLAELGTHGFNVLREISLSVYISRPRMD</sequence>